<evidence type="ECO:0000259" key="1">
    <source>
        <dbReference type="SMART" id="SM00065"/>
    </source>
</evidence>
<protein>
    <recommendedName>
        <fullName evidence="1">GAF domain-containing protein</fullName>
    </recommendedName>
</protein>
<proteinExistence type="predicted"/>
<dbReference type="SUPFAM" id="SSF55781">
    <property type="entry name" value="GAF domain-like"/>
    <property type="match status" value="1"/>
</dbReference>
<sequence>MSSDEITEKLIEFRKKQLALTRHWEQIGNKDLLQFIADILPASLQAERCGVFLVNPDSDKLWMVSGTHLEERALFASLDGSIVGRVIKSGEPVEVKDLEDKVGEHNIAGVKTGFLSSNILCVPVFNQGRKKVIGAIQLLNKHRAAFTEKDYTTLNTLAGLVRENLEEIYERQKLVTVLSEVESHIRHLEKLMIEARRQES</sequence>
<dbReference type="SMART" id="SM00065">
    <property type="entry name" value="GAF"/>
    <property type="match status" value="1"/>
</dbReference>
<dbReference type="InterPro" id="IPR003018">
    <property type="entry name" value="GAF"/>
</dbReference>
<dbReference type="Pfam" id="PF13185">
    <property type="entry name" value="GAF_2"/>
    <property type="match status" value="1"/>
</dbReference>
<feature type="domain" description="GAF" evidence="1">
    <location>
        <begin position="28"/>
        <end position="173"/>
    </location>
</feature>
<dbReference type="AlphaFoldDB" id="A0A3B0ZCQ5"/>
<dbReference type="Gene3D" id="3.30.450.40">
    <property type="match status" value="1"/>
</dbReference>
<dbReference type="InterPro" id="IPR029016">
    <property type="entry name" value="GAF-like_dom_sf"/>
</dbReference>
<gene>
    <name evidence="2" type="ORF">MNBD_GAMMA18-121</name>
</gene>
<evidence type="ECO:0000313" key="2">
    <source>
        <dbReference type="EMBL" id="VAW85973.1"/>
    </source>
</evidence>
<accession>A0A3B0ZCQ5</accession>
<dbReference type="EMBL" id="UOFP01000118">
    <property type="protein sequence ID" value="VAW85973.1"/>
    <property type="molecule type" value="Genomic_DNA"/>
</dbReference>
<organism evidence="2">
    <name type="scientific">hydrothermal vent metagenome</name>
    <dbReference type="NCBI Taxonomy" id="652676"/>
    <lineage>
        <taxon>unclassified sequences</taxon>
        <taxon>metagenomes</taxon>
        <taxon>ecological metagenomes</taxon>
    </lineage>
</organism>
<reference evidence="2" key="1">
    <citation type="submission" date="2018-06" db="EMBL/GenBank/DDBJ databases">
        <authorList>
            <person name="Zhirakovskaya E."/>
        </authorList>
    </citation>
    <scope>NUCLEOTIDE SEQUENCE</scope>
</reference>
<name>A0A3B0ZCQ5_9ZZZZ</name>